<organism evidence="2 3">
    <name type="scientific">Simiduia agarivorans (strain DSM 21679 / JCM 13881 / BCRC 17597 / SA1)</name>
    <dbReference type="NCBI Taxonomy" id="1117647"/>
    <lineage>
        <taxon>Bacteria</taxon>
        <taxon>Pseudomonadati</taxon>
        <taxon>Pseudomonadota</taxon>
        <taxon>Gammaproteobacteria</taxon>
        <taxon>Cellvibrionales</taxon>
        <taxon>Cellvibrionaceae</taxon>
        <taxon>Simiduia</taxon>
    </lineage>
</organism>
<dbReference type="SUPFAM" id="SSF54523">
    <property type="entry name" value="Pili subunits"/>
    <property type="match status" value="1"/>
</dbReference>
<evidence type="ECO:0000313" key="2">
    <source>
        <dbReference type="EMBL" id="AFU98915.1"/>
    </source>
</evidence>
<keyword evidence="1" id="KW-0472">Membrane</keyword>
<feature type="transmembrane region" description="Helical" evidence="1">
    <location>
        <begin position="7"/>
        <end position="31"/>
    </location>
</feature>
<dbReference type="Pfam" id="PF07963">
    <property type="entry name" value="N_methyl"/>
    <property type="match status" value="1"/>
</dbReference>
<dbReference type="OrthoDB" id="5296638at2"/>
<sequence length="152" mass="16459">MKRYESGFTLIELMMVVAVVAVLVAVAIPAYNDQVTKARRSDAKTSIMELVSRQERFYTQYLSYTKTLVGPNGCSGTACGLNMASDKSTEGFYTLSVTTSPNGCAPATNSLCRGFEITATPVATDEKCKTLTINHIGVQKATGTESADYCWR</sequence>
<keyword evidence="1" id="KW-0812">Transmembrane</keyword>
<dbReference type="KEGG" id="saga:M5M_08630"/>
<reference evidence="2 3" key="1">
    <citation type="journal article" date="2013" name="Genome Announc.">
        <title>Complete genome sequence of Simiduia agarivorans SA1(T), a marine bacterium able to degrade a variety of polysaccharides.</title>
        <authorList>
            <person name="Lin S.Y."/>
            <person name="Shieh W.Y."/>
            <person name="Chen J.S."/>
            <person name="Tang S.L."/>
        </authorList>
    </citation>
    <scope>NUCLEOTIDE SEQUENCE [LARGE SCALE GENOMIC DNA]</scope>
    <source>
        <strain evidence="3">DSM 21679 / JCM 13881 / BCRC 17597 / SA1</strain>
    </source>
</reference>
<dbReference type="eggNOG" id="COG4968">
    <property type="taxonomic scope" value="Bacteria"/>
</dbReference>
<dbReference type="HOGENOM" id="CLU_091705_6_1_6"/>
<evidence type="ECO:0000313" key="3">
    <source>
        <dbReference type="Proteomes" id="UP000000466"/>
    </source>
</evidence>
<protein>
    <submittedName>
        <fullName evidence="2">Type 4 fimbrial biogenesis protein PilE</fullName>
    </submittedName>
</protein>
<dbReference type="Gene3D" id="3.30.700.10">
    <property type="entry name" value="Glycoprotein, Type 4 Pilin"/>
    <property type="match status" value="1"/>
</dbReference>
<dbReference type="PANTHER" id="PTHR30093:SF47">
    <property type="entry name" value="TYPE IV PILUS NON-CORE MINOR PILIN PILE"/>
    <property type="match status" value="1"/>
</dbReference>
<keyword evidence="1" id="KW-1133">Transmembrane helix</keyword>
<dbReference type="EMBL" id="CP003746">
    <property type="protein sequence ID" value="AFU98915.1"/>
    <property type="molecule type" value="Genomic_DNA"/>
</dbReference>
<dbReference type="NCBIfam" id="TIGR02532">
    <property type="entry name" value="IV_pilin_GFxxxE"/>
    <property type="match status" value="1"/>
</dbReference>
<dbReference type="InterPro" id="IPR012902">
    <property type="entry name" value="N_methyl_site"/>
</dbReference>
<dbReference type="Pfam" id="PF16732">
    <property type="entry name" value="ComP_DUS"/>
    <property type="match status" value="1"/>
</dbReference>
<dbReference type="STRING" id="1117647.M5M_08630"/>
<dbReference type="PROSITE" id="PS00409">
    <property type="entry name" value="PROKAR_NTER_METHYL"/>
    <property type="match status" value="1"/>
</dbReference>
<dbReference type="RefSeq" id="WP_015047080.1">
    <property type="nucleotide sequence ID" value="NC_018868.3"/>
</dbReference>
<dbReference type="Proteomes" id="UP000000466">
    <property type="component" value="Chromosome"/>
</dbReference>
<dbReference type="GO" id="GO:0043683">
    <property type="term" value="P:type IV pilus assembly"/>
    <property type="evidence" value="ECO:0007669"/>
    <property type="project" value="InterPro"/>
</dbReference>
<proteinExistence type="predicted"/>
<dbReference type="PANTHER" id="PTHR30093">
    <property type="entry name" value="GENERAL SECRETION PATHWAY PROTEIN G"/>
    <property type="match status" value="1"/>
</dbReference>
<accession>K4KL04</accession>
<dbReference type="InterPro" id="IPR031982">
    <property type="entry name" value="PilE-like"/>
</dbReference>
<evidence type="ECO:0000256" key="1">
    <source>
        <dbReference type="SAM" id="Phobius"/>
    </source>
</evidence>
<dbReference type="InterPro" id="IPR045584">
    <property type="entry name" value="Pilin-like"/>
</dbReference>
<keyword evidence="3" id="KW-1185">Reference proteome</keyword>
<dbReference type="AlphaFoldDB" id="K4KL04"/>
<gene>
    <name evidence="2" type="ordered locus">M5M_08630</name>
</gene>
<name>K4KL04_SIMAS</name>